<protein>
    <submittedName>
        <fullName evidence="1">Uncharacterized protein</fullName>
    </submittedName>
</protein>
<dbReference type="Proteomes" id="UP000095038">
    <property type="component" value="Unassembled WGS sequence"/>
</dbReference>
<dbReference type="EMBL" id="KV454481">
    <property type="protein sequence ID" value="ODV60804.1"/>
    <property type="molecule type" value="Genomic_DNA"/>
</dbReference>
<name>A0A1D2VGL8_9ASCO</name>
<dbReference type="AlphaFoldDB" id="A0A1D2VGL8"/>
<gene>
    <name evidence="1" type="ORF">ASCRUDRAFT_76167</name>
</gene>
<accession>A0A1D2VGL8</accession>
<evidence type="ECO:0000313" key="2">
    <source>
        <dbReference type="Proteomes" id="UP000095038"/>
    </source>
</evidence>
<proteinExistence type="predicted"/>
<sequence length="224" mass="26517">MSKILQSKFDQFKRENINLLEIENIDDNDNNYKSNGISLNFNYENLKIFKNYNGKTIYLALTFDSHTLRKLKPLHNSILQVLSSYRNEVLDNIENGLVMDIFNNDTQDINHDFNSDYPTIKHPANFSEVSETYKTYLRDQFNYSFNHLGDLNNLHISIGSLHNQLYFDKDKLSLYNYLHTTIDSNKKFNVRREIAANLRQRHDFKFYLKHINLEKGPTQSTFSL</sequence>
<dbReference type="GeneID" id="30967003"/>
<dbReference type="InParanoid" id="A0A1D2VGL8"/>
<dbReference type="RefSeq" id="XP_020047111.1">
    <property type="nucleotide sequence ID" value="XM_020193367.1"/>
</dbReference>
<organism evidence="1 2">
    <name type="scientific">Ascoidea rubescens DSM 1968</name>
    <dbReference type="NCBI Taxonomy" id="1344418"/>
    <lineage>
        <taxon>Eukaryota</taxon>
        <taxon>Fungi</taxon>
        <taxon>Dikarya</taxon>
        <taxon>Ascomycota</taxon>
        <taxon>Saccharomycotina</taxon>
        <taxon>Saccharomycetes</taxon>
        <taxon>Ascoideaceae</taxon>
        <taxon>Ascoidea</taxon>
    </lineage>
</organism>
<reference evidence="2" key="1">
    <citation type="submission" date="2016-05" db="EMBL/GenBank/DDBJ databases">
        <title>Comparative genomics of biotechnologically important yeasts.</title>
        <authorList>
            <consortium name="DOE Joint Genome Institute"/>
            <person name="Riley R."/>
            <person name="Haridas S."/>
            <person name="Wolfe K.H."/>
            <person name="Lopes M.R."/>
            <person name="Hittinger C.T."/>
            <person name="Goker M."/>
            <person name="Salamov A."/>
            <person name="Wisecaver J."/>
            <person name="Long T.M."/>
            <person name="Aerts A.L."/>
            <person name="Barry K."/>
            <person name="Choi C."/>
            <person name="Clum A."/>
            <person name="Coughlan A.Y."/>
            <person name="Deshpande S."/>
            <person name="Douglass A.P."/>
            <person name="Hanson S.J."/>
            <person name="Klenk H.-P."/>
            <person name="Labutti K."/>
            <person name="Lapidus A."/>
            <person name="Lindquist E."/>
            <person name="Lipzen A."/>
            <person name="Meier-Kolthoff J.P."/>
            <person name="Ohm R.A."/>
            <person name="Otillar R.P."/>
            <person name="Pangilinan J."/>
            <person name="Peng Y."/>
            <person name="Rokas A."/>
            <person name="Rosa C.A."/>
            <person name="Scheuner C."/>
            <person name="Sibirny A.A."/>
            <person name="Slot J.C."/>
            <person name="Stielow J.B."/>
            <person name="Sun H."/>
            <person name="Kurtzman C.P."/>
            <person name="Blackwell M."/>
            <person name="Grigoriev I.V."/>
            <person name="Jeffries T.W."/>
        </authorList>
    </citation>
    <scope>NUCLEOTIDE SEQUENCE [LARGE SCALE GENOMIC DNA]</scope>
    <source>
        <strain evidence="2">DSM 1968</strain>
    </source>
</reference>
<evidence type="ECO:0000313" key="1">
    <source>
        <dbReference type="EMBL" id="ODV60804.1"/>
    </source>
</evidence>
<keyword evidence="2" id="KW-1185">Reference proteome</keyword>